<dbReference type="GO" id="GO:0043226">
    <property type="term" value="C:organelle"/>
    <property type="evidence" value="ECO:0007669"/>
    <property type="project" value="UniProtKB-ARBA"/>
</dbReference>
<dbReference type="PROSITE" id="PS00018">
    <property type="entry name" value="EF_HAND_1"/>
    <property type="match status" value="2"/>
</dbReference>
<dbReference type="eggNOG" id="KOG0028">
    <property type="taxonomic scope" value="Eukaryota"/>
</dbReference>
<feature type="domain" description="EF-hand" evidence="3">
    <location>
        <begin position="1"/>
        <end position="31"/>
    </location>
</feature>
<evidence type="ECO:0000313" key="4">
    <source>
        <dbReference type="EMBL" id="EDO45847.1"/>
    </source>
</evidence>
<keyword evidence="2" id="KW-0106">Calcium</keyword>
<dbReference type="InterPro" id="IPR011992">
    <property type="entry name" value="EF-hand-dom_pair"/>
</dbReference>
<evidence type="ECO:0000256" key="2">
    <source>
        <dbReference type="ARBA" id="ARBA00022837"/>
    </source>
</evidence>
<evidence type="ECO:0000259" key="3">
    <source>
        <dbReference type="PROSITE" id="PS50222"/>
    </source>
</evidence>
<dbReference type="PANTHER" id="PTHR47500:SF3">
    <property type="entry name" value="EF-HAND DOMAIN-CONTAINING PROTEIN"/>
    <property type="match status" value="1"/>
</dbReference>
<dbReference type="Pfam" id="PF13499">
    <property type="entry name" value="EF-hand_7"/>
    <property type="match status" value="1"/>
</dbReference>
<dbReference type="InParanoid" id="A7RRL2"/>
<dbReference type="OrthoDB" id="5988051at2759"/>
<gene>
    <name evidence="4" type="ORF">NEMVEDRAFT_v1g91090</name>
</gene>
<dbReference type="STRING" id="45351.A7RRL2"/>
<feature type="non-terminal residue" evidence="4">
    <location>
        <position position="1"/>
    </location>
</feature>
<name>A7RRL2_NEMVE</name>
<dbReference type="KEGG" id="nve:5517849"/>
<dbReference type="CDD" id="cd00051">
    <property type="entry name" value="EFh"/>
    <property type="match status" value="1"/>
</dbReference>
<dbReference type="FunFam" id="1.10.238.10:FF:000178">
    <property type="entry name" value="Calmodulin-2 A"/>
    <property type="match status" value="1"/>
</dbReference>
<proteinExistence type="predicted"/>
<reference evidence="4 5" key="1">
    <citation type="journal article" date="2007" name="Science">
        <title>Sea anemone genome reveals ancestral eumetazoan gene repertoire and genomic organization.</title>
        <authorList>
            <person name="Putnam N.H."/>
            <person name="Srivastava M."/>
            <person name="Hellsten U."/>
            <person name="Dirks B."/>
            <person name="Chapman J."/>
            <person name="Salamov A."/>
            <person name="Terry A."/>
            <person name="Shapiro H."/>
            <person name="Lindquist E."/>
            <person name="Kapitonov V.V."/>
            <person name="Jurka J."/>
            <person name="Genikhovich G."/>
            <person name="Grigoriev I.V."/>
            <person name="Lucas S.M."/>
            <person name="Steele R.E."/>
            <person name="Finnerty J.R."/>
            <person name="Technau U."/>
            <person name="Martindale M.Q."/>
            <person name="Rokhsar D.S."/>
        </authorList>
    </citation>
    <scope>NUCLEOTIDE SEQUENCE [LARGE SCALE GENOMIC DNA]</scope>
    <source>
        <strain evidence="5">CH2 X CH6</strain>
    </source>
</reference>
<dbReference type="InterPro" id="IPR018247">
    <property type="entry name" value="EF_Hand_1_Ca_BS"/>
</dbReference>
<dbReference type="InterPro" id="IPR002048">
    <property type="entry name" value="EF_hand_dom"/>
</dbReference>
<feature type="non-terminal residue" evidence="4">
    <location>
        <position position="62"/>
    </location>
</feature>
<dbReference type="Gene3D" id="1.10.238.10">
    <property type="entry name" value="EF-hand"/>
    <property type="match status" value="1"/>
</dbReference>
<keyword evidence="5" id="KW-1185">Reference proteome</keyword>
<evidence type="ECO:0000313" key="5">
    <source>
        <dbReference type="Proteomes" id="UP000001593"/>
    </source>
</evidence>
<dbReference type="SUPFAM" id="SSF47473">
    <property type="entry name" value="EF-hand"/>
    <property type="match status" value="1"/>
</dbReference>
<dbReference type="Proteomes" id="UP000001593">
    <property type="component" value="Unassembled WGS sequence"/>
</dbReference>
<evidence type="ECO:0000256" key="1">
    <source>
        <dbReference type="ARBA" id="ARBA00022737"/>
    </source>
</evidence>
<dbReference type="SMART" id="SM00054">
    <property type="entry name" value="EFh"/>
    <property type="match status" value="2"/>
</dbReference>
<dbReference type="HOGENOM" id="CLU_061288_22_5_1"/>
<feature type="domain" description="EF-hand" evidence="3">
    <location>
        <begin position="32"/>
        <end position="62"/>
    </location>
</feature>
<organism evidence="4 5">
    <name type="scientific">Nematostella vectensis</name>
    <name type="common">Starlet sea anemone</name>
    <dbReference type="NCBI Taxonomy" id="45351"/>
    <lineage>
        <taxon>Eukaryota</taxon>
        <taxon>Metazoa</taxon>
        <taxon>Cnidaria</taxon>
        <taxon>Anthozoa</taxon>
        <taxon>Hexacorallia</taxon>
        <taxon>Actiniaria</taxon>
        <taxon>Edwardsiidae</taxon>
        <taxon>Nematostella</taxon>
    </lineage>
</organism>
<dbReference type="PROSITE" id="PS50222">
    <property type="entry name" value="EF_HAND_2"/>
    <property type="match status" value="2"/>
</dbReference>
<dbReference type="AlphaFoldDB" id="A7RRL2"/>
<keyword evidence="1" id="KW-0677">Repeat</keyword>
<protein>
    <recommendedName>
        <fullName evidence="3">EF-hand domain-containing protein</fullName>
    </recommendedName>
</protein>
<sequence length="62" mass="6923">FKEVFDLFDSNGGGTIDAEELDLALRSVDIQLTQEEIVEVLMAMDKDGNGEIDFGEFLHLMT</sequence>
<accession>A7RRL2</accession>
<dbReference type="GO" id="GO:0005509">
    <property type="term" value="F:calcium ion binding"/>
    <property type="evidence" value="ECO:0007669"/>
    <property type="project" value="InterPro"/>
</dbReference>
<dbReference type="PhylomeDB" id="A7RRL2"/>
<dbReference type="EMBL" id="DS469532">
    <property type="protein sequence ID" value="EDO45847.1"/>
    <property type="molecule type" value="Genomic_DNA"/>
</dbReference>
<dbReference type="PANTHER" id="PTHR47500">
    <property type="entry name" value="EF-HAND CALCIUM-BINDING DOMAIN-CONTAINING PROTEIN"/>
    <property type="match status" value="1"/>
</dbReference>
<dbReference type="InterPro" id="IPR043520">
    <property type="entry name" value="SPT21"/>
</dbReference>